<dbReference type="PROSITE" id="PS50146">
    <property type="entry name" value="DAGK"/>
    <property type="match status" value="1"/>
</dbReference>
<dbReference type="PANTHER" id="PTHR12358">
    <property type="entry name" value="SPHINGOSINE KINASE"/>
    <property type="match status" value="1"/>
</dbReference>
<dbReference type="Pfam" id="PF19279">
    <property type="entry name" value="YegS_C"/>
    <property type="match status" value="1"/>
</dbReference>
<sequence length="337" mass="34018">MTRRRPPSRLGVVVNPTAGKGRGRAVGGDVLAALAGDGHEVLDLSGRTADLALEHARRAVADGVDALVVVGGDGMVHLGLQATAETGTPLGVVAVGTGNDVASVVGLPVRDTPAACAVLRAALDAGSTRAVDAVRVTGAGARHDRWCAGAVSAGLDAAVTARANAMRRPRGNARYTLAALAEIATFRAWSYTLELAGVVDDGGLPLTGPPGALTWHGRAALVTVANTPRIGGGIRVAPDASPTDGLLDVVVATVRTRATAAALFPTMYAGRHVHHPDVHVVRARSVTVRPGPDAARPGEPPLPPAHADGEHLGAPPLRAEAVPGALRLLAPPVGWGA</sequence>
<dbReference type="InterPro" id="IPR050187">
    <property type="entry name" value="Lipid_Phosphate_FormReg"/>
</dbReference>
<evidence type="ECO:0000256" key="9">
    <source>
        <dbReference type="SAM" id="MobiDB-lite"/>
    </source>
</evidence>
<dbReference type="GO" id="GO:0008654">
    <property type="term" value="P:phospholipid biosynthetic process"/>
    <property type="evidence" value="ECO:0007669"/>
    <property type="project" value="UniProtKB-KW"/>
</dbReference>
<dbReference type="InterPro" id="IPR016064">
    <property type="entry name" value="NAD/diacylglycerol_kinase_sf"/>
</dbReference>
<comment type="similarity">
    <text evidence="2">Belongs to the diacylglycerol/lipid kinase family.</text>
</comment>
<keyword evidence="7" id="KW-0444">Lipid biosynthesis</keyword>
<dbReference type="InterPro" id="IPR017438">
    <property type="entry name" value="ATP-NAD_kinase_N"/>
</dbReference>
<dbReference type="Pfam" id="PF00781">
    <property type="entry name" value="DAGK_cat"/>
    <property type="match status" value="1"/>
</dbReference>
<feature type="domain" description="DAGKc" evidence="10">
    <location>
        <begin position="5"/>
        <end position="140"/>
    </location>
</feature>
<dbReference type="Gene3D" id="3.40.50.10330">
    <property type="entry name" value="Probable inorganic polyphosphate/atp-NAD kinase, domain 1"/>
    <property type="match status" value="1"/>
</dbReference>
<evidence type="ECO:0000256" key="4">
    <source>
        <dbReference type="ARBA" id="ARBA00022741"/>
    </source>
</evidence>
<keyword evidence="4" id="KW-0547">Nucleotide-binding</keyword>
<keyword evidence="8" id="KW-1208">Phospholipid metabolism</keyword>
<dbReference type="GO" id="GO:0004143">
    <property type="term" value="F:ATP-dependent diacylglycerol kinase activity"/>
    <property type="evidence" value="ECO:0007669"/>
    <property type="project" value="TreeGrafter"/>
</dbReference>
<dbReference type="Proteomes" id="UP000009236">
    <property type="component" value="Chromosome"/>
</dbReference>
<dbReference type="STRING" id="743718.Isova_1547"/>
<evidence type="ECO:0000256" key="8">
    <source>
        <dbReference type="ARBA" id="ARBA00023264"/>
    </source>
</evidence>
<keyword evidence="6" id="KW-0067">ATP-binding</keyword>
<feature type="region of interest" description="Disordered" evidence="9">
    <location>
        <begin position="289"/>
        <end position="316"/>
    </location>
</feature>
<evidence type="ECO:0000313" key="11">
    <source>
        <dbReference type="EMBL" id="AEG44301.1"/>
    </source>
</evidence>
<dbReference type="SMART" id="SM00046">
    <property type="entry name" value="DAGKc"/>
    <property type="match status" value="1"/>
</dbReference>
<evidence type="ECO:0000259" key="10">
    <source>
        <dbReference type="PROSITE" id="PS50146"/>
    </source>
</evidence>
<gene>
    <name evidence="11" type="ordered locus">Isova_1547</name>
</gene>
<organism evidence="12">
    <name type="scientific">Isoptericola variabilis (strain 225)</name>
    <dbReference type="NCBI Taxonomy" id="743718"/>
    <lineage>
        <taxon>Bacteria</taxon>
        <taxon>Bacillati</taxon>
        <taxon>Actinomycetota</taxon>
        <taxon>Actinomycetes</taxon>
        <taxon>Micrococcales</taxon>
        <taxon>Promicromonosporaceae</taxon>
        <taxon>Isoptericola</taxon>
    </lineage>
</organism>
<keyword evidence="12" id="KW-1185">Reference proteome</keyword>
<name>F6FUW1_ISOV2</name>
<dbReference type="GO" id="GO:0005886">
    <property type="term" value="C:plasma membrane"/>
    <property type="evidence" value="ECO:0007669"/>
    <property type="project" value="TreeGrafter"/>
</dbReference>
<reference evidence="11 12" key="1">
    <citation type="submission" date="2011-05" db="EMBL/GenBank/DDBJ databases">
        <title>Complete sequence of Isoptericola variabilis 225.</title>
        <authorList>
            <consortium name="US DOE Joint Genome Institute"/>
            <person name="Lucas S."/>
            <person name="Han J."/>
            <person name="Lapidus A."/>
            <person name="Cheng J.-F."/>
            <person name="Goodwin L."/>
            <person name="Pitluck S."/>
            <person name="Peters L."/>
            <person name="Mikhailova N."/>
            <person name="Zeytun A."/>
            <person name="Han C."/>
            <person name="Tapia R."/>
            <person name="Land M."/>
            <person name="Hauser L."/>
            <person name="Kyrpides N."/>
            <person name="Ivanova N."/>
            <person name="Pagani I."/>
            <person name="Siebers A."/>
            <person name="Allgaier M."/>
            <person name="Thelen M."/>
            <person name="Hugenholtz P."/>
            <person name="Gladden J."/>
            <person name="Woyke T."/>
        </authorList>
    </citation>
    <scope>NUCLEOTIDE SEQUENCE [LARGE SCALE GENOMIC DNA]</scope>
    <source>
        <strain evidence="12">225</strain>
    </source>
</reference>
<keyword evidence="3" id="KW-0808">Transferase</keyword>
<evidence type="ECO:0000313" key="12">
    <source>
        <dbReference type="Proteomes" id="UP000009236"/>
    </source>
</evidence>
<accession>F6FUW1</accession>
<evidence type="ECO:0000256" key="2">
    <source>
        <dbReference type="ARBA" id="ARBA00005983"/>
    </source>
</evidence>
<protein>
    <submittedName>
        <fullName evidence="11">Diacylglycerol kinase catalytic region</fullName>
    </submittedName>
</protein>
<evidence type="ECO:0000256" key="6">
    <source>
        <dbReference type="ARBA" id="ARBA00022840"/>
    </source>
</evidence>
<proteinExistence type="inferred from homology"/>
<dbReference type="InterPro" id="IPR045540">
    <property type="entry name" value="YegS/DAGK_C"/>
</dbReference>
<evidence type="ECO:0000256" key="3">
    <source>
        <dbReference type="ARBA" id="ARBA00022679"/>
    </source>
</evidence>
<keyword evidence="7" id="KW-0594">Phospholipid biosynthesis</keyword>
<keyword evidence="5 11" id="KW-0418">Kinase</keyword>
<dbReference type="KEGG" id="iva:Isova_1547"/>
<evidence type="ECO:0000256" key="5">
    <source>
        <dbReference type="ARBA" id="ARBA00022777"/>
    </source>
</evidence>
<evidence type="ECO:0000256" key="1">
    <source>
        <dbReference type="ARBA" id="ARBA00001946"/>
    </source>
</evidence>
<comment type="cofactor">
    <cofactor evidence="1">
        <name>Mg(2+)</name>
        <dbReference type="ChEBI" id="CHEBI:18420"/>
    </cofactor>
</comment>
<dbReference type="PANTHER" id="PTHR12358:SF106">
    <property type="entry name" value="LIPID KINASE YEGS"/>
    <property type="match status" value="1"/>
</dbReference>
<dbReference type="InterPro" id="IPR001206">
    <property type="entry name" value="Diacylglycerol_kinase_cat_dom"/>
</dbReference>
<dbReference type="EMBL" id="CP002810">
    <property type="protein sequence ID" value="AEG44301.1"/>
    <property type="molecule type" value="Genomic_DNA"/>
</dbReference>
<dbReference type="GO" id="GO:0005524">
    <property type="term" value="F:ATP binding"/>
    <property type="evidence" value="ECO:0007669"/>
    <property type="project" value="UniProtKB-KW"/>
</dbReference>
<dbReference type="eggNOG" id="COG1597">
    <property type="taxonomic scope" value="Bacteria"/>
</dbReference>
<dbReference type="AlphaFoldDB" id="F6FUW1"/>
<dbReference type="RefSeq" id="WP_013838693.1">
    <property type="nucleotide sequence ID" value="NC_015588.1"/>
</dbReference>
<dbReference type="SUPFAM" id="SSF111331">
    <property type="entry name" value="NAD kinase/diacylglycerol kinase-like"/>
    <property type="match status" value="1"/>
</dbReference>
<dbReference type="HOGENOM" id="CLU_045532_0_1_11"/>
<keyword evidence="7" id="KW-0443">Lipid metabolism</keyword>
<evidence type="ECO:0000256" key="7">
    <source>
        <dbReference type="ARBA" id="ARBA00023209"/>
    </source>
</evidence>
<dbReference type="Gene3D" id="2.60.200.40">
    <property type="match status" value="1"/>
</dbReference>